<evidence type="ECO:0000256" key="3">
    <source>
        <dbReference type="ARBA" id="ARBA00022603"/>
    </source>
</evidence>
<keyword evidence="5" id="KW-0949">S-adenosyl-L-methionine</keyword>
<gene>
    <name evidence="9" type="ORF">METZ01_LOCUS35683</name>
</gene>
<keyword evidence="6" id="KW-0680">Restriction system</keyword>
<dbReference type="InterPro" id="IPR029063">
    <property type="entry name" value="SAM-dependent_MTases_sf"/>
</dbReference>
<comment type="catalytic activity">
    <reaction evidence="7">
        <text>a 2'-deoxycytidine in DNA + S-adenosyl-L-methionine = an N(4)-methyl-2'-deoxycytidine in DNA + S-adenosyl-L-homocysteine + H(+)</text>
        <dbReference type="Rhea" id="RHEA:16857"/>
        <dbReference type="Rhea" id="RHEA-COMP:11369"/>
        <dbReference type="Rhea" id="RHEA-COMP:13674"/>
        <dbReference type="ChEBI" id="CHEBI:15378"/>
        <dbReference type="ChEBI" id="CHEBI:57856"/>
        <dbReference type="ChEBI" id="CHEBI:59789"/>
        <dbReference type="ChEBI" id="CHEBI:85452"/>
        <dbReference type="ChEBI" id="CHEBI:137933"/>
        <dbReference type="EC" id="2.1.1.113"/>
    </reaction>
</comment>
<dbReference type="GO" id="GO:0009307">
    <property type="term" value="P:DNA restriction-modification system"/>
    <property type="evidence" value="ECO:0007669"/>
    <property type="project" value="UniProtKB-KW"/>
</dbReference>
<dbReference type="PROSITE" id="PS00093">
    <property type="entry name" value="N4_MTASE"/>
    <property type="match status" value="1"/>
</dbReference>
<keyword evidence="3" id="KW-0489">Methyltransferase</keyword>
<evidence type="ECO:0000256" key="5">
    <source>
        <dbReference type="ARBA" id="ARBA00022691"/>
    </source>
</evidence>
<dbReference type="AlphaFoldDB" id="A0A381QW64"/>
<feature type="compositionally biased region" description="Polar residues" evidence="8">
    <location>
        <begin position="1"/>
        <end position="14"/>
    </location>
</feature>
<evidence type="ECO:0000256" key="4">
    <source>
        <dbReference type="ARBA" id="ARBA00022679"/>
    </source>
</evidence>
<sequence>MTEYNKNNSRNKTGSIEGKIVPTAAGLDKKPIRVRKKSRALQNDNPQVSKWQGDKELKIKSAQTQNSKRKTQDSIGLPWKRKRNVWSVTEDEYTFGPPPKSTKKLKQRRSATQKNMRSRFFGEQGKLMLEALRIPENGQSAHQVTHGFHPYPGRFHPDLPKILLKQFPAGSIVFDPFMGGGTVLLEGLLRQHQVLGNDLNPIANMVTKERCRWISEKNAGRVWRALEDVRERVKTRSMEKRQVRRRNVNWLNKFHPPYLFVELLHWIDGIENLRSANERDTLRAVFSSLIVKFSNKISETTEYTKPPSFPKGAVGKWMERKTQELLENQLELAKIIQNTRPAKIWNENILKLEGPEENSVHCTITSPPFPGTYDYLELHELRMKWLDYSTNTMSSGEITNRNYSPKQWKQVFREFMLKLRRLTAEDGVCYLVLADWIERNKRVSGLEFTQKYADSVGWKVDGSASVKREIFDSKLLKSFGKTGKWEHLILLRH</sequence>
<comment type="similarity">
    <text evidence="1">Belongs to the N(4)/N(6)-methyltransferase family. N(4) subfamily.</text>
</comment>
<keyword evidence="4" id="KW-0808">Transferase</keyword>
<evidence type="ECO:0000256" key="8">
    <source>
        <dbReference type="SAM" id="MobiDB-lite"/>
    </source>
</evidence>
<evidence type="ECO:0000313" key="9">
    <source>
        <dbReference type="EMBL" id="SUZ82829.1"/>
    </source>
</evidence>
<dbReference type="Gene3D" id="3.40.50.150">
    <property type="entry name" value="Vaccinia Virus protein VP39"/>
    <property type="match status" value="2"/>
</dbReference>
<dbReference type="GO" id="GO:0003677">
    <property type="term" value="F:DNA binding"/>
    <property type="evidence" value="ECO:0007669"/>
    <property type="project" value="InterPro"/>
</dbReference>
<evidence type="ECO:0000256" key="6">
    <source>
        <dbReference type="ARBA" id="ARBA00022747"/>
    </source>
</evidence>
<accession>A0A381QW64</accession>
<dbReference type="EMBL" id="UINC01001525">
    <property type="protein sequence ID" value="SUZ82829.1"/>
    <property type="molecule type" value="Genomic_DNA"/>
</dbReference>
<proteinExistence type="inferred from homology"/>
<name>A0A381QW64_9ZZZZ</name>
<feature type="region of interest" description="Disordered" evidence="8">
    <location>
        <begin position="1"/>
        <end position="76"/>
    </location>
</feature>
<dbReference type="GO" id="GO:0032259">
    <property type="term" value="P:methylation"/>
    <property type="evidence" value="ECO:0007669"/>
    <property type="project" value="UniProtKB-KW"/>
</dbReference>
<feature type="compositionally biased region" description="Polar residues" evidence="8">
    <location>
        <begin position="40"/>
        <end position="50"/>
    </location>
</feature>
<evidence type="ECO:0000256" key="7">
    <source>
        <dbReference type="ARBA" id="ARBA00049120"/>
    </source>
</evidence>
<evidence type="ECO:0000256" key="1">
    <source>
        <dbReference type="ARBA" id="ARBA00010203"/>
    </source>
</evidence>
<dbReference type="GO" id="GO:0015667">
    <property type="term" value="F:site-specific DNA-methyltransferase (cytosine-N4-specific) activity"/>
    <property type="evidence" value="ECO:0007669"/>
    <property type="project" value="UniProtKB-EC"/>
</dbReference>
<reference evidence="9" key="1">
    <citation type="submission" date="2018-05" db="EMBL/GenBank/DDBJ databases">
        <authorList>
            <person name="Lanie J.A."/>
            <person name="Ng W.-L."/>
            <person name="Kazmierczak K.M."/>
            <person name="Andrzejewski T.M."/>
            <person name="Davidsen T.M."/>
            <person name="Wayne K.J."/>
            <person name="Tettelin H."/>
            <person name="Glass J.I."/>
            <person name="Rusch D."/>
            <person name="Podicherti R."/>
            <person name="Tsui H.-C.T."/>
            <person name="Winkler M.E."/>
        </authorList>
    </citation>
    <scope>NUCLEOTIDE SEQUENCE</scope>
</reference>
<dbReference type="EC" id="2.1.1.113" evidence="2"/>
<dbReference type="InterPro" id="IPR017985">
    <property type="entry name" value="MeTrfase_CN4_CS"/>
</dbReference>
<dbReference type="SUPFAM" id="SSF53335">
    <property type="entry name" value="S-adenosyl-L-methionine-dependent methyltransferases"/>
    <property type="match status" value="1"/>
</dbReference>
<protein>
    <recommendedName>
        <fullName evidence="2">site-specific DNA-methyltransferase (cytosine-N(4)-specific)</fullName>
        <ecNumber evidence="2">2.1.1.113</ecNumber>
    </recommendedName>
</protein>
<organism evidence="9">
    <name type="scientific">marine metagenome</name>
    <dbReference type="NCBI Taxonomy" id="408172"/>
    <lineage>
        <taxon>unclassified sequences</taxon>
        <taxon>metagenomes</taxon>
        <taxon>ecological metagenomes</taxon>
    </lineage>
</organism>
<evidence type="ECO:0000256" key="2">
    <source>
        <dbReference type="ARBA" id="ARBA00012185"/>
    </source>
</evidence>